<dbReference type="EMBL" id="CAJVQA010025936">
    <property type="protein sequence ID" value="CAG8787562.1"/>
    <property type="molecule type" value="Genomic_DNA"/>
</dbReference>
<evidence type="ECO:0000313" key="2">
    <source>
        <dbReference type="Proteomes" id="UP000789759"/>
    </source>
</evidence>
<name>A0A9N9NZA4_9GLOM</name>
<feature type="non-terminal residue" evidence="1">
    <location>
        <position position="183"/>
    </location>
</feature>
<protein>
    <submittedName>
        <fullName evidence="1">23159_t:CDS:1</fullName>
    </submittedName>
</protein>
<comment type="caution">
    <text evidence="1">The sequence shown here is derived from an EMBL/GenBank/DDBJ whole genome shotgun (WGS) entry which is preliminary data.</text>
</comment>
<dbReference type="Proteomes" id="UP000789759">
    <property type="component" value="Unassembled WGS sequence"/>
</dbReference>
<dbReference type="OrthoDB" id="2428910at2759"/>
<dbReference type="SUPFAM" id="SSF53098">
    <property type="entry name" value="Ribonuclease H-like"/>
    <property type="match status" value="1"/>
</dbReference>
<organism evidence="1 2">
    <name type="scientific">Cetraspora pellucida</name>
    <dbReference type="NCBI Taxonomy" id="1433469"/>
    <lineage>
        <taxon>Eukaryota</taxon>
        <taxon>Fungi</taxon>
        <taxon>Fungi incertae sedis</taxon>
        <taxon>Mucoromycota</taxon>
        <taxon>Glomeromycotina</taxon>
        <taxon>Glomeromycetes</taxon>
        <taxon>Diversisporales</taxon>
        <taxon>Gigasporaceae</taxon>
        <taxon>Cetraspora</taxon>
    </lineage>
</organism>
<keyword evidence="2" id="KW-1185">Reference proteome</keyword>
<reference evidence="1" key="1">
    <citation type="submission" date="2021-06" db="EMBL/GenBank/DDBJ databases">
        <authorList>
            <person name="Kallberg Y."/>
            <person name="Tangrot J."/>
            <person name="Rosling A."/>
        </authorList>
    </citation>
    <scope>NUCLEOTIDE SEQUENCE</scope>
    <source>
        <strain evidence="1">FL966</strain>
    </source>
</reference>
<sequence>SGPNDDQTTCSCSSSVYHATHNFDSHLGHVYFYASHQFGAILYNEITRFMINKGGLKSSVCSRWSSAYDCVQSVLNLEVSNAEILAKILLLVKNAIKMVESKSTTTADVFLFLIQIATAINVLEKNSLPEHIEFPYFLHPKYQEKSKRRVTSVNILIAQIKQYDIYEQPYNFGFVEEIELSQT</sequence>
<evidence type="ECO:0000313" key="1">
    <source>
        <dbReference type="EMBL" id="CAG8787562.1"/>
    </source>
</evidence>
<proteinExistence type="predicted"/>
<dbReference type="AlphaFoldDB" id="A0A9N9NZA4"/>
<accession>A0A9N9NZA4</accession>
<dbReference type="InterPro" id="IPR012337">
    <property type="entry name" value="RNaseH-like_sf"/>
</dbReference>
<gene>
    <name evidence="1" type="ORF">CPELLU_LOCUS16795</name>
</gene>